<comment type="subcellular location">
    <subcellularLocation>
        <location evidence="1">Membrane</location>
    </subcellularLocation>
</comment>
<evidence type="ECO:0000259" key="6">
    <source>
        <dbReference type="Pfam" id="PF00350"/>
    </source>
</evidence>
<proteinExistence type="predicted"/>
<keyword evidence="5" id="KW-0472">Membrane</keyword>
<dbReference type="AlphaFoldDB" id="A0A1G5IFE5"/>
<dbReference type="InterPro" id="IPR027094">
    <property type="entry name" value="Mitofusin_fam"/>
</dbReference>
<evidence type="ECO:0000313" key="7">
    <source>
        <dbReference type="EMBL" id="SCY74816.1"/>
    </source>
</evidence>
<dbReference type="InterPro" id="IPR045063">
    <property type="entry name" value="Dynamin_N"/>
</dbReference>
<dbReference type="PANTHER" id="PTHR10465:SF0">
    <property type="entry name" value="SARCALUMENIN"/>
    <property type="match status" value="1"/>
</dbReference>
<dbReference type="Gene3D" id="3.40.50.300">
    <property type="entry name" value="P-loop containing nucleotide triphosphate hydrolases"/>
    <property type="match status" value="2"/>
</dbReference>
<dbReference type="InterPro" id="IPR027417">
    <property type="entry name" value="P-loop_NTPase"/>
</dbReference>
<protein>
    <submittedName>
        <fullName evidence="7">Dynamin family protein</fullName>
    </submittedName>
</protein>
<evidence type="ECO:0000256" key="5">
    <source>
        <dbReference type="ARBA" id="ARBA00023136"/>
    </source>
</evidence>
<keyword evidence="3" id="KW-0378">Hydrolase</keyword>
<dbReference type="GO" id="GO:0005525">
    <property type="term" value="F:GTP binding"/>
    <property type="evidence" value="ECO:0007669"/>
    <property type="project" value="UniProtKB-KW"/>
</dbReference>
<dbReference type="PANTHER" id="PTHR10465">
    <property type="entry name" value="TRANSMEMBRANE GTPASE FZO1"/>
    <property type="match status" value="1"/>
</dbReference>
<dbReference type="Proteomes" id="UP000198870">
    <property type="component" value="Unassembled WGS sequence"/>
</dbReference>
<dbReference type="Pfam" id="PF00350">
    <property type="entry name" value="Dynamin_N"/>
    <property type="match status" value="1"/>
</dbReference>
<dbReference type="GO" id="GO:0003924">
    <property type="term" value="F:GTPase activity"/>
    <property type="evidence" value="ECO:0007669"/>
    <property type="project" value="InterPro"/>
</dbReference>
<keyword evidence="8" id="KW-1185">Reference proteome</keyword>
<dbReference type="GO" id="GO:0016020">
    <property type="term" value="C:membrane"/>
    <property type="evidence" value="ECO:0007669"/>
    <property type="project" value="UniProtKB-SubCell"/>
</dbReference>
<keyword evidence="4" id="KW-0342">GTP-binding</keyword>
<evidence type="ECO:0000256" key="1">
    <source>
        <dbReference type="ARBA" id="ARBA00004370"/>
    </source>
</evidence>
<name>A0A1G5IFE5_9BACT</name>
<evidence type="ECO:0000256" key="2">
    <source>
        <dbReference type="ARBA" id="ARBA00022741"/>
    </source>
</evidence>
<gene>
    <name evidence="7" type="ORF">SAMN05216233_119107</name>
</gene>
<dbReference type="STRING" id="419481.SAMN05216233_119107"/>
<sequence length="744" mass="84154">MKRYKELKEEILKAGRDFRALFSKAGEAMPVVEGTFDRWEKTLDGIDRQIEDESFRVAVVGPIKSGKSTFVNSLFKGDYLKRGAGVVTSIVTRIHYGETLASELTFKSWDEINREIAHAAELLPGMDLTVGETPFDLRKEGHRAELAAGLEGLSRDLLITEDARNVHTVLLSSYLKGYSRMEGLIRPDAVTRRFEGDDFASHRDYSGDEVLAVYLKDVCLTIDTVSWDPSVEIADCQGSDSPNPLHLSMIQDYLVYADLLVYVISSRTGLRRADIRFLTMIREMGIAENTTFVVNCDFSEHESMENMEAIVAKITEELSLLIPEPEVHTVSALYQLLTSLEKSLGQRDRMRLEQWRLDEAFSNASVTGMAGFIKALEEKLTLQKYFIALNNHAERQMVIASGVQQWINLNREILSRDRDSASRLVSGLTHQQEKMTHVKTMIRSTLDGALKKVKGDLSDRVDRFFDASRGQVVTDIMTHIRQYAPDYESYVTDDEDEDAFIRAMGAVHRDFRQGVDLLLAEEITPRIIGLAKELEEGLVADLDNITAPYGLMINDTLGDYRLAVEELGLTLGESVPHSLPTMDLETARKMAGIHFPSVATVLDYSLRVRAEAMVRFGAYTVINFVRHLMKKTRKDRSELCAKALADGMNRTRKEALESMGQHLRSYKENLKDRYLYKLADALADQLFERHAEGFHAYIGQLDELTRRIEETGKDKETVLGALDAMEKDAIRLFRQVDQVKMMVA</sequence>
<dbReference type="SUPFAM" id="SSF52540">
    <property type="entry name" value="P-loop containing nucleoside triphosphate hydrolases"/>
    <property type="match status" value="1"/>
</dbReference>
<accession>A0A1G5IFE5</accession>
<feature type="domain" description="Dynamin N-terminal" evidence="6">
    <location>
        <begin position="57"/>
        <end position="281"/>
    </location>
</feature>
<keyword evidence="2" id="KW-0547">Nucleotide-binding</keyword>
<evidence type="ECO:0000313" key="8">
    <source>
        <dbReference type="Proteomes" id="UP000198870"/>
    </source>
</evidence>
<evidence type="ECO:0000256" key="4">
    <source>
        <dbReference type="ARBA" id="ARBA00023134"/>
    </source>
</evidence>
<dbReference type="EMBL" id="FMUX01000019">
    <property type="protein sequence ID" value="SCY74816.1"/>
    <property type="molecule type" value="Genomic_DNA"/>
</dbReference>
<dbReference type="RefSeq" id="WP_175469982.1">
    <property type="nucleotide sequence ID" value="NZ_FMUX01000019.1"/>
</dbReference>
<organism evidence="7 8">
    <name type="scientific">Desulfoluna spongiiphila</name>
    <dbReference type="NCBI Taxonomy" id="419481"/>
    <lineage>
        <taxon>Bacteria</taxon>
        <taxon>Pseudomonadati</taxon>
        <taxon>Thermodesulfobacteriota</taxon>
        <taxon>Desulfobacteria</taxon>
        <taxon>Desulfobacterales</taxon>
        <taxon>Desulfolunaceae</taxon>
        <taxon>Desulfoluna</taxon>
    </lineage>
</organism>
<evidence type="ECO:0000256" key="3">
    <source>
        <dbReference type="ARBA" id="ARBA00022801"/>
    </source>
</evidence>
<reference evidence="7 8" key="1">
    <citation type="submission" date="2016-10" db="EMBL/GenBank/DDBJ databases">
        <authorList>
            <person name="de Groot N.N."/>
        </authorList>
    </citation>
    <scope>NUCLEOTIDE SEQUENCE [LARGE SCALE GENOMIC DNA]</scope>
    <source>
        <strain evidence="7 8">AA1</strain>
    </source>
</reference>